<dbReference type="EMBL" id="CAXAMN010005358">
    <property type="protein sequence ID" value="CAK9013431.1"/>
    <property type="molecule type" value="Genomic_DNA"/>
</dbReference>
<dbReference type="Gene3D" id="2.60.200.20">
    <property type="match status" value="1"/>
</dbReference>
<dbReference type="Pfam" id="PF00498">
    <property type="entry name" value="FHA"/>
    <property type="match status" value="1"/>
</dbReference>
<reference evidence="4 5" key="1">
    <citation type="submission" date="2024-02" db="EMBL/GenBank/DDBJ databases">
        <authorList>
            <person name="Chen Y."/>
            <person name="Shah S."/>
            <person name="Dougan E. K."/>
            <person name="Thang M."/>
            <person name="Chan C."/>
        </authorList>
    </citation>
    <scope>NUCLEOTIDE SEQUENCE [LARGE SCALE GENOMIC DNA]</scope>
</reference>
<keyword evidence="5" id="KW-1185">Reference proteome</keyword>
<protein>
    <recommendedName>
        <fullName evidence="6">FHA domain-containing protein</fullName>
    </recommendedName>
</protein>
<feature type="region of interest" description="Disordered" evidence="1">
    <location>
        <begin position="257"/>
        <end position="312"/>
    </location>
</feature>
<evidence type="ECO:0000313" key="5">
    <source>
        <dbReference type="Proteomes" id="UP001642484"/>
    </source>
</evidence>
<evidence type="ECO:0000313" key="4">
    <source>
        <dbReference type="EMBL" id="CAK9013431.1"/>
    </source>
</evidence>
<feature type="domain" description="FHA" evidence="2">
    <location>
        <begin position="39"/>
        <end position="87"/>
    </location>
</feature>
<dbReference type="SMART" id="SM00240">
    <property type="entry name" value="FHA"/>
    <property type="match status" value="1"/>
</dbReference>
<feature type="compositionally biased region" description="Basic residues" evidence="1">
    <location>
        <begin position="291"/>
        <end position="312"/>
    </location>
</feature>
<dbReference type="CDD" id="cd00060">
    <property type="entry name" value="FHA"/>
    <property type="match status" value="1"/>
</dbReference>
<feature type="compositionally biased region" description="Basic and acidic residues" evidence="1">
    <location>
        <begin position="159"/>
        <end position="170"/>
    </location>
</feature>
<dbReference type="SUPFAM" id="SSF49879">
    <property type="entry name" value="SMAD/FHA domain"/>
    <property type="match status" value="1"/>
</dbReference>
<evidence type="ECO:0000259" key="3">
    <source>
        <dbReference type="PROSITE" id="PS51676"/>
    </source>
</evidence>
<evidence type="ECO:0000256" key="1">
    <source>
        <dbReference type="SAM" id="MobiDB-lite"/>
    </source>
</evidence>
<comment type="caution">
    <text evidence="4">The sequence shown here is derived from an EMBL/GenBank/DDBJ whole genome shotgun (WGS) entry which is preliminary data.</text>
</comment>
<dbReference type="InterPro" id="IPR008984">
    <property type="entry name" value="SMAD_FHA_dom_sf"/>
</dbReference>
<gene>
    <name evidence="4" type="ORF">CCMP2556_LOCUS11274</name>
</gene>
<dbReference type="InterPro" id="IPR036517">
    <property type="entry name" value="FF_domain_sf"/>
</dbReference>
<dbReference type="InterPro" id="IPR002713">
    <property type="entry name" value="FF_domain"/>
</dbReference>
<dbReference type="PROSITE" id="PS50006">
    <property type="entry name" value="FHA_DOMAIN"/>
    <property type="match status" value="1"/>
</dbReference>
<dbReference type="PROSITE" id="PS51676">
    <property type="entry name" value="FF"/>
    <property type="match status" value="1"/>
</dbReference>
<name>A0ABP0JGJ3_9DINO</name>
<evidence type="ECO:0008006" key="6">
    <source>
        <dbReference type="Google" id="ProtNLM"/>
    </source>
</evidence>
<dbReference type="SUPFAM" id="SSF81698">
    <property type="entry name" value="FF domain"/>
    <property type="match status" value="1"/>
</dbReference>
<feature type="region of interest" description="Disordered" evidence="1">
    <location>
        <begin position="136"/>
        <end position="206"/>
    </location>
</feature>
<dbReference type="InterPro" id="IPR000253">
    <property type="entry name" value="FHA_dom"/>
</dbReference>
<feature type="compositionally biased region" description="Acidic residues" evidence="1">
    <location>
        <begin position="171"/>
        <end position="199"/>
    </location>
</feature>
<dbReference type="Pfam" id="PF01846">
    <property type="entry name" value="FF"/>
    <property type="match status" value="1"/>
</dbReference>
<accession>A0ABP0JGJ3</accession>
<dbReference type="Proteomes" id="UP001642484">
    <property type="component" value="Unassembled WGS sequence"/>
</dbReference>
<proteinExistence type="predicted"/>
<dbReference type="Gene3D" id="1.10.10.440">
    <property type="entry name" value="FF domain"/>
    <property type="match status" value="1"/>
</dbReference>
<sequence>MAETVTKVGFTITGEGQGCSAAARGPKHFLLDLDEKKCVRIGRAPGNDIQVELRGCSQFHAEIRLLPSEEEGLPPRLVVRDLSMNGTGLKLGDTPAVGAKKDQDLPLYHDMQILVPLQLKLNQTPEDRAWLKLSFDEPDVGAPPKRDGQADGDAGGGPDLRRKSENGDKEDKDEEKEDKEEKEEEEDKDEEEEDGDRDDGESREAFVDLLMKTKAISVRTTYEEAESLLSKKPAWKAVDAKTRKECFDIFVEHLDGVGHKKKKKKDKDKAKKSRKKKHKEDEHEDAEEGVRKKKSKKGEKRKRAKSHKSASS</sequence>
<evidence type="ECO:0000259" key="2">
    <source>
        <dbReference type="PROSITE" id="PS50006"/>
    </source>
</evidence>
<organism evidence="4 5">
    <name type="scientific">Durusdinium trenchii</name>
    <dbReference type="NCBI Taxonomy" id="1381693"/>
    <lineage>
        <taxon>Eukaryota</taxon>
        <taxon>Sar</taxon>
        <taxon>Alveolata</taxon>
        <taxon>Dinophyceae</taxon>
        <taxon>Suessiales</taxon>
        <taxon>Symbiodiniaceae</taxon>
        <taxon>Durusdinium</taxon>
    </lineage>
</organism>
<feature type="compositionally biased region" description="Basic residues" evidence="1">
    <location>
        <begin position="259"/>
        <end position="278"/>
    </location>
</feature>
<feature type="domain" description="FF" evidence="3">
    <location>
        <begin position="197"/>
        <end position="253"/>
    </location>
</feature>